<dbReference type="Proteomes" id="UP000250028">
    <property type="component" value="Unassembled WGS sequence"/>
</dbReference>
<sequence length="260" mass="27327">MAGWCAAGFLLLVTTMAIFAQLLAPHDPEATDLMSIYQGPSAQHWLGTDGTGRDIASRLMFGARTALAGPALIIALSLVASVPLALVAAWRGGKTSFLISRLFDILFAIPGILLAILAVAMFGTGLTAAVCALAIAYLPYTGRVVLAAAHRERFLPYVRALEVQGHPASRITIRHILRNLSPLIAGQATVAFAYALIDLASLSFLGLAVQPPTPDWGVMVSDRDALLQGHPMGVISAAVMIVLTVLSLFTLNTATSGEDL</sequence>
<dbReference type="InterPro" id="IPR025966">
    <property type="entry name" value="OppC_N"/>
</dbReference>
<dbReference type="PANTHER" id="PTHR43386">
    <property type="entry name" value="OLIGOPEPTIDE TRANSPORT SYSTEM PERMEASE PROTEIN APPC"/>
    <property type="match status" value="1"/>
</dbReference>
<keyword evidence="8" id="KW-0732">Signal</keyword>
<organism evidence="10 11">
    <name type="scientific">Branchiibius hedensis</name>
    <dbReference type="NCBI Taxonomy" id="672460"/>
    <lineage>
        <taxon>Bacteria</taxon>
        <taxon>Bacillati</taxon>
        <taxon>Actinomycetota</taxon>
        <taxon>Actinomycetes</taxon>
        <taxon>Micrococcales</taxon>
        <taxon>Dermacoccaceae</taxon>
        <taxon>Branchiibius</taxon>
    </lineage>
</organism>
<keyword evidence="2 7" id="KW-0813">Transport</keyword>
<dbReference type="EMBL" id="UESZ01000001">
    <property type="protein sequence ID" value="SSA35658.1"/>
    <property type="molecule type" value="Genomic_DNA"/>
</dbReference>
<dbReference type="GO" id="GO:0005886">
    <property type="term" value="C:plasma membrane"/>
    <property type="evidence" value="ECO:0007669"/>
    <property type="project" value="UniProtKB-SubCell"/>
</dbReference>
<feature type="domain" description="ABC transmembrane type-1" evidence="9">
    <location>
        <begin position="63"/>
        <end position="252"/>
    </location>
</feature>
<evidence type="ECO:0000256" key="5">
    <source>
        <dbReference type="ARBA" id="ARBA00022989"/>
    </source>
</evidence>
<feature type="signal peptide" evidence="8">
    <location>
        <begin position="1"/>
        <end position="20"/>
    </location>
</feature>
<evidence type="ECO:0000313" key="11">
    <source>
        <dbReference type="Proteomes" id="UP000250028"/>
    </source>
</evidence>
<evidence type="ECO:0000256" key="7">
    <source>
        <dbReference type="RuleBase" id="RU363032"/>
    </source>
</evidence>
<feature type="transmembrane region" description="Helical" evidence="7">
    <location>
        <begin position="102"/>
        <end position="120"/>
    </location>
</feature>
<dbReference type="AlphaFoldDB" id="A0A2Y8ZWK3"/>
<feature type="transmembrane region" description="Helical" evidence="7">
    <location>
        <begin position="67"/>
        <end position="90"/>
    </location>
</feature>
<proteinExistence type="inferred from homology"/>
<accession>A0A2Y8ZWK3</accession>
<feature type="transmembrane region" description="Helical" evidence="7">
    <location>
        <begin position="183"/>
        <end position="209"/>
    </location>
</feature>
<keyword evidence="11" id="KW-1185">Reference proteome</keyword>
<keyword evidence="5 7" id="KW-1133">Transmembrane helix</keyword>
<dbReference type="PROSITE" id="PS50928">
    <property type="entry name" value="ABC_TM1"/>
    <property type="match status" value="1"/>
</dbReference>
<dbReference type="Pfam" id="PF00528">
    <property type="entry name" value="BPD_transp_1"/>
    <property type="match status" value="1"/>
</dbReference>
<evidence type="ECO:0000256" key="6">
    <source>
        <dbReference type="ARBA" id="ARBA00023136"/>
    </source>
</evidence>
<dbReference type="Pfam" id="PF12911">
    <property type="entry name" value="OppC_N"/>
    <property type="match status" value="1"/>
</dbReference>
<gene>
    <name evidence="10" type="ORF">SAMN04489750_3025</name>
</gene>
<dbReference type="InterPro" id="IPR050366">
    <property type="entry name" value="BP-dependent_transpt_permease"/>
</dbReference>
<feature type="chain" id="PRO_5038968354" evidence="8">
    <location>
        <begin position="21"/>
        <end position="260"/>
    </location>
</feature>
<name>A0A2Y8ZWK3_9MICO</name>
<protein>
    <submittedName>
        <fullName evidence="10">Peptide/nickel transport system permease protein</fullName>
    </submittedName>
</protein>
<comment type="subcellular location">
    <subcellularLocation>
        <location evidence="1 7">Cell membrane</location>
        <topology evidence="1 7">Multi-pass membrane protein</topology>
    </subcellularLocation>
</comment>
<keyword evidence="3" id="KW-1003">Cell membrane</keyword>
<evidence type="ECO:0000256" key="4">
    <source>
        <dbReference type="ARBA" id="ARBA00022692"/>
    </source>
</evidence>
<evidence type="ECO:0000256" key="3">
    <source>
        <dbReference type="ARBA" id="ARBA00022475"/>
    </source>
</evidence>
<dbReference type="PANTHER" id="PTHR43386:SF1">
    <property type="entry name" value="D,D-DIPEPTIDE TRANSPORT SYSTEM PERMEASE PROTEIN DDPC-RELATED"/>
    <property type="match status" value="1"/>
</dbReference>
<dbReference type="Gene3D" id="1.10.3720.10">
    <property type="entry name" value="MetI-like"/>
    <property type="match status" value="1"/>
</dbReference>
<evidence type="ECO:0000313" key="10">
    <source>
        <dbReference type="EMBL" id="SSA35658.1"/>
    </source>
</evidence>
<keyword evidence="4 7" id="KW-0812">Transmembrane</keyword>
<dbReference type="InterPro" id="IPR035906">
    <property type="entry name" value="MetI-like_sf"/>
</dbReference>
<evidence type="ECO:0000256" key="8">
    <source>
        <dbReference type="SAM" id="SignalP"/>
    </source>
</evidence>
<evidence type="ECO:0000259" key="9">
    <source>
        <dbReference type="PROSITE" id="PS50928"/>
    </source>
</evidence>
<evidence type="ECO:0000256" key="1">
    <source>
        <dbReference type="ARBA" id="ARBA00004651"/>
    </source>
</evidence>
<dbReference type="GO" id="GO:0055085">
    <property type="term" value="P:transmembrane transport"/>
    <property type="evidence" value="ECO:0007669"/>
    <property type="project" value="InterPro"/>
</dbReference>
<feature type="transmembrane region" description="Helical" evidence="7">
    <location>
        <begin position="229"/>
        <end position="251"/>
    </location>
</feature>
<dbReference type="InterPro" id="IPR000515">
    <property type="entry name" value="MetI-like"/>
</dbReference>
<dbReference type="CDD" id="cd06261">
    <property type="entry name" value="TM_PBP2"/>
    <property type="match status" value="1"/>
</dbReference>
<comment type="similarity">
    <text evidence="7">Belongs to the binding-protein-dependent transport system permease family.</text>
</comment>
<dbReference type="SUPFAM" id="SSF161098">
    <property type="entry name" value="MetI-like"/>
    <property type="match status" value="1"/>
</dbReference>
<feature type="transmembrane region" description="Helical" evidence="7">
    <location>
        <begin position="126"/>
        <end position="149"/>
    </location>
</feature>
<reference evidence="11" key="1">
    <citation type="submission" date="2016-10" db="EMBL/GenBank/DDBJ databases">
        <authorList>
            <person name="Varghese N."/>
            <person name="Submissions S."/>
        </authorList>
    </citation>
    <scope>NUCLEOTIDE SEQUENCE [LARGE SCALE GENOMIC DNA]</scope>
    <source>
        <strain evidence="11">DSM 22951</strain>
    </source>
</reference>
<evidence type="ECO:0000256" key="2">
    <source>
        <dbReference type="ARBA" id="ARBA00022448"/>
    </source>
</evidence>
<keyword evidence="6 7" id="KW-0472">Membrane</keyword>